<feature type="compositionally biased region" description="Polar residues" evidence="1">
    <location>
        <begin position="1"/>
        <end position="12"/>
    </location>
</feature>
<dbReference type="Proteomes" id="UP000547976">
    <property type="component" value="Unassembled WGS sequence"/>
</dbReference>
<name>A0A8H5NW17_GIBSU</name>
<feature type="region of interest" description="Disordered" evidence="1">
    <location>
        <begin position="1"/>
        <end position="23"/>
    </location>
</feature>
<gene>
    <name evidence="2" type="ORF">FSUBG_13673</name>
</gene>
<evidence type="ECO:0000256" key="1">
    <source>
        <dbReference type="SAM" id="MobiDB-lite"/>
    </source>
</evidence>
<evidence type="ECO:0000313" key="3">
    <source>
        <dbReference type="Proteomes" id="UP000547976"/>
    </source>
</evidence>
<sequence length="194" mass="22297">MIPRNEPTTNVSAKRRCVSQDPDAPSDIITTMEDLRLQIVELRQRQRDEHAGITSLKSDVAQHKAKALVMEMKLCELEKERQKNNEKIVKTDKISKIQMEIYLLLTRRLRLKTRISSRHEKIRRIWRRSWMRLMNTSGAEEAVCTFGQDLTNSDVLHRVASMARVHLLEGGDSEIPTIVTVLSAPDKNVQGGDR</sequence>
<comment type="caution">
    <text evidence="2">The sequence shown here is derived from an EMBL/GenBank/DDBJ whole genome shotgun (WGS) entry which is preliminary data.</text>
</comment>
<dbReference type="OrthoDB" id="10605757at2759"/>
<evidence type="ECO:0000313" key="2">
    <source>
        <dbReference type="EMBL" id="KAF5579023.1"/>
    </source>
</evidence>
<accession>A0A8H5NW17</accession>
<protein>
    <submittedName>
        <fullName evidence="2">Uncharacterized protein</fullName>
    </submittedName>
</protein>
<dbReference type="GeneID" id="59313307"/>
<proteinExistence type="predicted"/>
<dbReference type="EMBL" id="JAAOAV010000376">
    <property type="protein sequence ID" value="KAF5579023.1"/>
    <property type="molecule type" value="Genomic_DNA"/>
</dbReference>
<keyword evidence="3" id="KW-1185">Reference proteome</keyword>
<dbReference type="AlphaFoldDB" id="A0A8H5NW17"/>
<reference evidence="2 3" key="1">
    <citation type="submission" date="2020-05" db="EMBL/GenBank/DDBJ databases">
        <title>Identification and distribution of gene clusters putatively required for synthesis of sphingolipid metabolism inhibitors in phylogenetically diverse species of the filamentous fungus Fusarium.</title>
        <authorList>
            <person name="Kim H.-S."/>
            <person name="Busman M."/>
            <person name="Brown D.W."/>
            <person name="Divon H."/>
            <person name="Uhlig S."/>
            <person name="Proctor R.H."/>
        </authorList>
    </citation>
    <scope>NUCLEOTIDE SEQUENCE [LARGE SCALE GENOMIC DNA]</scope>
    <source>
        <strain evidence="2 3">NRRL 66333</strain>
    </source>
</reference>
<organism evidence="2 3">
    <name type="scientific">Gibberella subglutinans</name>
    <name type="common">Fusarium subglutinans</name>
    <dbReference type="NCBI Taxonomy" id="42677"/>
    <lineage>
        <taxon>Eukaryota</taxon>
        <taxon>Fungi</taxon>
        <taxon>Dikarya</taxon>
        <taxon>Ascomycota</taxon>
        <taxon>Pezizomycotina</taxon>
        <taxon>Sordariomycetes</taxon>
        <taxon>Hypocreomycetidae</taxon>
        <taxon>Hypocreales</taxon>
        <taxon>Nectriaceae</taxon>
        <taxon>Fusarium</taxon>
        <taxon>Fusarium fujikuroi species complex</taxon>
    </lineage>
</organism>
<dbReference type="RefSeq" id="XP_036530867.1">
    <property type="nucleotide sequence ID" value="XM_036678589.1"/>
</dbReference>